<reference evidence="1 2" key="1">
    <citation type="submission" date="2024-05" db="EMBL/GenBank/DDBJ databases">
        <title>Culex pipiens pipiens assembly and annotation.</title>
        <authorList>
            <person name="Alout H."/>
            <person name="Durand T."/>
        </authorList>
    </citation>
    <scope>NUCLEOTIDE SEQUENCE [LARGE SCALE GENOMIC DNA]</scope>
    <source>
        <strain evidence="1">HA-2024</strain>
        <tissue evidence="1">Whole body</tissue>
    </source>
</reference>
<protein>
    <submittedName>
        <fullName evidence="1">Uncharacterized protein</fullName>
    </submittedName>
</protein>
<evidence type="ECO:0000313" key="2">
    <source>
        <dbReference type="Proteomes" id="UP001562425"/>
    </source>
</evidence>
<dbReference type="Gene3D" id="3.80.10.10">
    <property type="entry name" value="Ribonuclease Inhibitor"/>
    <property type="match status" value="1"/>
</dbReference>
<dbReference type="Proteomes" id="UP001562425">
    <property type="component" value="Unassembled WGS sequence"/>
</dbReference>
<dbReference type="AlphaFoldDB" id="A0ABD1DMQ8"/>
<keyword evidence="2" id="KW-1185">Reference proteome</keyword>
<proteinExistence type="predicted"/>
<dbReference type="InterPro" id="IPR032675">
    <property type="entry name" value="LRR_dom_sf"/>
</dbReference>
<sequence>MMQQLHELHLESLELLSIATPIDCPNLCKLTLLRIKCSTSLQLNAPKLDALIAEETVFKFLRLRDYHVVRRLGILRGYTAQEITIPEFPNVSQLYLKWLPGTSKRKRSLGFRTTRVTKLTILNSSIEDLLEDIFKELPNVENLHLHSGSNLPNKIEATHLKKLLITNCETRHSVLKAPPQLEWLRLYDILRDPYEVGRFDPLGDPRNCFELAPSKRFLPLVVHVPEPFTGGKIRHSTLGYRFVENDEMLAW</sequence>
<evidence type="ECO:0000313" key="1">
    <source>
        <dbReference type="EMBL" id="KAL1400935.1"/>
    </source>
</evidence>
<name>A0ABD1DMQ8_CULPP</name>
<dbReference type="EMBL" id="JBEHCU010005098">
    <property type="protein sequence ID" value="KAL1400935.1"/>
    <property type="molecule type" value="Genomic_DNA"/>
</dbReference>
<comment type="caution">
    <text evidence="1">The sequence shown here is derived from an EMBL/GenBank/DDBJ whole genome shotgun (WGS) entry which is preliminary data.</text>
</comment>
<accession>A0ABD1DMQ8</accession>
<organism evidence="1 2">
    <name type="scientific">Culex pipiens pipiens</name>
    <name type="common">Northern house mosquito</name>
    <dbReference type="NCBI Taxonomy" id="38569"/>
    <lineage>
        <taxon>Eukaryota</taxon>
        <taxon>Metazoa</taxon>
        <taxon>Ecdysozoa</taxon>
        <taxon>Arthropoda</taxon>
        <taxon>Hexapoda</taxon>
        <taxon>Insecta</taxon>
        <taxon>Pterygota</taxon>
        <taxon>Neoptera</taxon>
        <taxon>Endopterygota</taxon>
        <taxon>Diptera</taxon>
        <taxon>Nematocera</taxon>
        <taxon>Culicoidea</taxon>
        <taxon>Culicidae</taxon>
        <taxon>Culicinae</taxon>
        <taxon>Culicini</taxon>
        <taxon>Culex</taxon>
        <taxon>Culex</taxon>
    </lineage>
</organism>
<gene>
    <name evidence="1" type="ORF">pipiens_007028</name>
</gene>